<evidence type="ECO:0000313" key="1">
    <source>
        <dbReference type="EMBL" id="ELK25329.1"/>
    </source>
</evidence>
<proteinExistence type="predicted"/>
<dbReference type="Gene3D" id="1.10.510.10">
    <property type="entry name" value="Transferase(Phosphotransferase) domain 1"/>
    <property type="match status" value="1"/>
</dbReference>
<gene>
    <name evidence="1" type="ORF">MDA_GLEAN10020730</name>
</gene>
<dbReference type="AlphaFoldDB" id="L5LG61"/>
<organism evidence="1 2">
    <name type="scientific">Myotis davidii</name>
    <name type="common">David's myotis</name>
    <dbReference type="NCBI Taxonomy" id="225400"/>
    <lineage>
        <taxon>Eukaryota</taxon>
        <taxon>Metazoa</taxon>
        <taxon>Chordata</taxon>
        <taxon>Craniata</taxon>
        <taxon>Vertebrata</taxon>
        <taxon>Euteleostomi</taxon>
        <taxon>Mammalia</taxon>
        <taxon>Eutheria</taxon>
        <taxon>Laurasiatheria</taxon>
        <taxon>Chiroptera</taxon>
        <taxon>Yangochiroptera</taxon>
        <taxon>Vespertilionidae</taxon>
        <taxon>Myotis</taxon>
    </lineage>
</organism>
<keyword evidence="1" id="KW-0808">Transferase</keyword>
<dbReference type="GO" id="GO:0016301">
    <property type="term" value="F:kinase activity"/>
    <property type="evidence" value="ECO:0007669"/>
    <property type="project" value="UniProtKB-KW"/>
</dbReference>
<keyword evidence="1" id="KW-0418">Kinase</keyword>
<dbReference type="InterPro" id="IPR011009">
    <property type="entry name" value="Kinase-like_dom_sf"/>
</dbReference>
<keyword evidence="2" id="KW-1185">Reference proteome</keyword>
<reference evidence="2" key="1">
    <citation type="journal article" date="2013" name="Science">
        <title>Comparative analysis of bat genomes provides insight into the evolution of flight and immunity.</title>
        <authorList>
            <person name="Zhang G."/>
            <person name="Cowled C."/>
            <person name="Shi Z."/>
            <person name="Huang Z."/>
            <person name="Bishop-Lilly K.A."/>
            <person name="Fang X."/>
            <person name="Wynne J.W."/>
            <person name="Xiong Z."/>
            <person name="Baker M.L."/>
            <person name="Zhao W."/>
            <person name="Tachedjian M."/>
            <person name="Zhu Y."/>
            <person name="Zhou P."/>
            <person name="Jiang X."/>
            <person name="Ng J."/>
            <person name="Yang L."/>
            <person name="Wu L."/>
            <person name="Xiao J."/>
            <person name="Feng Y."/>
            <person name="Chen Y."/>
            <person name="Sun X."/>
            <person name="Zhang Y."/>
            <person name="Marsh G.A."/>
            <person name="Crameri G."/>
            <person name="Broder C.C."/>
            <person name="Frey K.G."/>
            <person name="Wang L.F."/>
            <person name="Wang J."/>
        </authorList>
    </citation>
    <scope>NUCLEOTIDE SEQUENCE [LARGE SCALE GENOMIC DNA]</scope>
</reference>
<evidence type="ECO:0000313" key="2">
    <source>
        <dbReference type="Proteomes" id="UP000010556"/>
    </source>
</evidence>
<dbReference type="PANTHER" id="PTHR24347">
    <property type="entry name" value="SERINE/THREONINE-PROTEIN KINASE"/>
    <property type="match status" value="1"/>
</dbReference>
<name>L5LG61_MYODS</name>
<accession>L5LG61</accession>
<protein>
    <submittedName>
        <fullName evidence="1">Serine/threonine-protein kinase DCLK2</fullName>
    </submittedName>
</protein>
<dbReference type="SUPFAM" id="SSF56112">
    <property type="entry name" value="Protein kinase-like (PK-like)"/>
    <property type="match status" value="1"/>
</dbReference>
<sequence length="239" mass="25843">MPSSSGGSSSSGSKGIELIPSPTQSAHCSFYHSRDLQALNSEEKAKKVRFYRYLNGWCLPSPETAPDPAPGHLHHGRQQVKESKDFIKPKKEFALQVTHKATCCGKDEVSILCQVKHSNITLLVEEMEVARELFLVMDLVEGGDLFDAITSSTKDTERDGRALVYNLANAPRDLRGLYMGTGTSSRRTSWCNSTTTGSVIMNMAPDKEGQNCSTRDGTHLPISSLCLGAPCVPGGSPGP</sequence>
<dbReference type="Proteomes" id="UP000010556">
    <property type="component" value="Unassembled WGS sequence"/>
</dbReference>
<dbReference type="EMBL" id="KB112110">
    <property type="protein sequence ID" value="ELK25329.1"/>
    <property type="molecule type" value="Genomic_DNA"/>
</dbReference>